<evidence type="ECO:0000313" key="6">
    <source>
        <dbReference type="EMBL" id="KIH71343.1"/>
    </source>
</evidence>
<evidence type="ECO:0000256" key="4">
    <source>
        <dbReference type="SAM" id="MobiDB-lite"/>
    </source>
</evidence>
<reference evidence="7" key="4">
    <citation type="submission" date="2020-04" db="EMBL/GenBank/DDBJ databases">
        <authorList>
            <person name="Tanveer F."/>
            <person name="Xie Y."/>
            <person name="Shinwari Z.K."/>
        </authorList>
    </citation>
    <scope>NUCLEOTIDE SEQUENCE</scope>
    <source>
        <strain evidence="7">MOSEL-ME25</strain>
    </source>
</reference>
<dbReference type="GO" id="GO:0004497">
    <property type="term" value="F:monooxygenase activity"/>
    <property type="evidence" value="ECO:0007669"/>
    <property type="project" value="UniProtKB-KW"/>
</dbReference>
<evidence type="ECO:0000256" key="2">
    <source>
        <dbReference type="ARBA" id="ARBA00018486"/>
    </source>
</evidence>
<reference evidence="7 11" key="5">
    <citation type="submission" date="2022-12" db="EMBL/GenBank/DDBJ databases">
        <title>Genome analysis and biological profiling of marine Salinicoccus roseus MOSEL-ME25.</title>
        <authorList>
            <person name="Mirza F.T."/>
            <person name="Xie Y."/>
            <person name="Shinwari Z.K."/>
        </authorList>
    </citation>
    <scope>NUCLEOTIDE SEQUENCE [LARGE SCALE GENOMIC DNA]</scope>
    <source>
        <strain evidence="7 11">MOSEL-ME25</strain>
    </source>
</reference>
<dbReference type="EMBL" id="JXII01000003">
    <property type="protein sequence ID" value="KIH71343.1"/>
    <property type="molecule type" value="Genomic_DNA"/>
</dbReference>
<dbReference type="InterPro" id="IPR007138">
    <property type="entry name" value="ABM_dom"/>
</dbReference>
<evidence type="ECO:0000313" key="8">
    <source>
        <dbReference type="EMBL" id="OZT76441.1"/>
    </source>
</evidence>
<reference evidence="8 10" key="2">
    <citation type="submission" date="2017-07" db="EMBL/GenBank/DDBJ databases">
        <title>Shotgun whole genome sequences of three halophilic bacterial isolates.</title>
        <authorList>
            <person name="Pozzo T."/>
            <person name="Higdon S.M."/>
            <person name="Quillaguaman J."/>
        </authorList>
    </citation>
    <scope>NUCLEOTIDE SEQUENCE [LARGE SCALE GENOMIC DNA]</scope>
    <source>
        <strain evidence="8 10">BU-1</strain>
    </source>
</reference>
<evidence type="ECO:0000313" key="7">
    <source>
        <dbReference type="EMBL" id="MDB0580089.1"/>
    </source>
</evidence>
<dbReference type="InterPro" id="IPR050404">
    <property type="entry name" value="Heme-degrading_MO"/>
</dbReference>
<dbReference type="PROSITE" id="PS51725">
    <property type="entry name" value="ABM"/>
    <property type="match status" value="1"/>
</dbReference>
<dbReference type="Proteomes" id="UP000527860">
    <property type="component" value="Unassembled WGS sequence"/>
</dbReference>
<reference evidence="6 9" key="1">
    <citation type="submission" date="2015-01" db="EMBL/GenBank/DDBJ databases">
        <title>Genome sequences of high lactate-tolerant strain Salinicoccus roseus W12 with industrial interest.</title>
        <authorList>
            <person name="Wang H."/>
            <person name="Yu B."/>
        </authorList>
    </citation>
    <scope>NUCLEOTIDE SEQUENCE [LARGE SCALE GENOMIC DNA]</scope>
    <source>
        <strain evidence="6 9">W12</strain>
    </source>
</reference>
<dbReference type="RefSeq" id="WP_040105453.1">
    <property type="nucleotide sequence ID" value="NZ_JABEVU030000001.1"/>
</dbReference>
<dbReference type="EMBL" id="JABEVU030000001">
    <property type="protein sequence ID" value="MDB0580089.1"/>
    <property type="molecule type" value="Genomic_DNA"/>
</dbReference>
<dbReference type="OrthoDB" id="384737at2"/>
<feature type="domain" description="ABM" evidence="5">
    <location>
        <begin position="2"/>
        <end position="91"/>
    </location>
</feature>
<dbReference type="GeneID" id="77844852"/>
<dbReference type="Pfam" id="PF03992">
    <property type="entry name" value="ABM"/>
    <property type="match status" value="1"/>
</dbReference>
<accession>A0A0C2DMW3</accession>
<dbReference type="PANTHER" id="PTHR34474">
    <property type="entry name" value="SIGNAL TRANSDUCTION PROTEIN TRAP"/>
    <property type="match status" value="1"/>
</dbReference>
<dbReference type="PANTHER" id="PTHR34474:SF4">
    <property type="entry name" value="HEME OXYGENASE (STAPHYLOBILIN-PRODUCING) 1"/>
    <property type="match status" value="1"/>
</dbReference>
<evidence type="ECO:0000313" key="10">
    <source>
        <dbReference type="Proteomes" id="UP000216682"/>
    </source>
</evidence>
<sequence length="108" mass="12266">MIKAVNEIRVKKGRVDEVAPRFSTAKSVHTFDGFILMEVLIKENTDEYDVIEVCTTWEDHASFDAWRESRATKKAHASGGSEEKSEDNPILGAELSTYEVFVQHHPEK</sequence>
<comment type="similarity">
    <text evidence="1">Belongs to the TRAP family.</text>
</comment>
<dbReference type="InterPro" id="IPR011008">
    <property type="entry name" value="Dimeric_a/b-barrel"/>
</dbReference>
<evidence type="ECO:0000256" key="1">
    <source>
        <dbReference type="ARBA" id="ARBA00009267"/>
    </source>
</evidence>
<evidence type="ECO:0000259" key="5">
    <source>
        <dbReference type="PROSITE" id="PS51725"/>
    </source>
</evidence>
<evidence type="ECO:0000313" key="9">
    <source>
        <dbReference type="Proteomes" id="UP000031546"/>
    </source>
</evidence>
<keyword evidence="7" id="KW-0560">Oxidoreductase</keyword>
<name>A0A0C2DMW3_9STAP</name>
<evidence type="ECO:0000313" key="11">
    <source>
        <dbReference type="Proteomes" id="UP000527860"/>
    </source>
</evidence>
<comment type="caution">
    <text evidence="6">The sequence shown here is derived from an EMBL/GenBank/DDBJ whole genome shotgun (WGS) entry which is preliminary data.</text>
</comment>
<reference evidence="11" key="3">
    <citation type="submission" date="2020-04" db="EMBL/GenBank/DDBJ databases">
        <title>Genome analysis and biological profiling of marine Cellulosimicrobium funkei MOSEL-ME6.</title>
        <authorList>
            <person name="Tanveer F."/>
            <person name="Xie Y."/>
            <person name="Shinwari Z.K."/>
        </authorList>
    </citation>
    <scope>NUCLEOTIDE SEQUENCE [LARGE SCALE GENOMIC DNA]</scope>
    <source>
        <strain evidence="11">MOSEL-ME25</strain>
    </source>
</reference>
<keyword evidence="11" id="KW-1185">Reference proteome</keyword>
<dbReference type="SUPFAM" id="SSF54909">
    <property type="entry name" value="Dimeric alpha+beta barrel"/>
    <property type="match status" value="1"/>
</dbReference>
<protein>
    <recommendedName>
        <fullName evidence="2">Signal transduction protein TRAP</fullName>
    </recommendedName>
    <alternativeName>
        <fullName evidence="3">Target of RNAIII-activating protein</fullName>
    </alternativeName>
</protein>
<gene>
    <name evidence="8" type="ORF">CFN03_11270</name>
    <name evidence="7" type="ORF">F7P68_0006070</name>
    <name evidence="6" type="ORF">SN16_04735</name>
</gene>
<dbReference type="Proteomes" id="UP000216682">
    <property type="component" value="Unassembled WGS sequence"/>
</dbReference>
<dbReference type="STRING" id="45670.SN16_04735"/>
<organism evidence="6 9">
    <name type="scientific">Salinicoccus roseus</name>
    <dbReference type="NCBI Taxonomy" id="45670"/>
    <lineage>
        <taxon>Bacteria</taxon>
        <taxon>Bacillati</taxon>
        <taxon>Bacillota</taxon>
        <taxon>Bacilli</taxon>
        <taxon>Bacillales</taxon>
        <taxon>Staphylococcaceae</taxon>
        <taxon>Salinicoccus</taxon>
    </lineage>
</organism>
<feature type="region of interest" description="Disordered" evidence="4">
    <location>
        <begin position="69"/>
        <end position="90"/>
    </location>
</feature>
<keyword evidence="7" id="KW-0503">Monooxygenase</keyword>
<evidence type="ECO:0000256" key="3">
    <source>
        <dbReference type="ARBA" id="ARBA00032861"/>
    </source>
</evidence>
<proteinExistence type="inferred from homology"/>
<dbReference type="Proteomes" id="UP000031546">
    <property type="component" value="Unassembled WGS sequence"/>
</dbReference>
<dbReference type="Gene3D" id="3.30.70.100">
    <property type="match status" value="1"/>
</dbReference>
<dbReference type="EMBL" id="NPEZ01000006">
    <property type="protein sequence ID" value="OZT76441.1"/>
    <property type="molecule type" value="Genomic_DNA"/>
</dbReference>
<dbReference type="AlphaFoldDB" id="A0A0C2DMW3"/>